<reference evidence="1" key="1">
    <citation type="submission" date="2020-02" db="EMBL/GenBank/DDBJ databases">
        <authorList>
            <person name="Meier V. D."/>
        </authorList>
    </citation>
    <scope>NUCLEOTIDE SEQUENCE</scope>
    <source>
        <strain evidence="1">AVDCRST_MAG75</strain>
    </source>
</reference>
<evidence type="ECO:0000313" key="1">
    <source>
        <dbReference type="EMBL" id="CAA9413173.1"/>
    </source>
</evidence>
<gene>
    <name evidence="1" type="ORF">AVDCRST_MAG75-2891</name>
</gene>
<dbReference type="AlphaFoldDB" id="A0A6J4PHR9"/>
<protein>
    <submittedName>
        <fullName evidence="1">Uncharacterized protein</fullName>
    </submittedName>
</protein>
<accession>A0A6J4PHR9</accession>
<sequence>MALVERRSHREWVTSGRTPARGIELEEPFAYPAGDSRSGTIAVLQNV</sequence>
<organism evidence="1">
    <name type="scientific">uncultured Propionibacteriaceae bacterium</name>
    <dbReference type="NCBI Taxonomy" id="257457"/>
    <lineage>
        <taxon>Bacteria</taxon>
        <taxon>Bacillati</taxon>
        <taxon>Actinomycetota</taxon>
        <taxon>Actinomycetes</taxon>
        <taxon>Propionibacteriales</taxon>
        <taxon>Propionibacteriaceae</taxon>
        <taxon>environmental samples</taxon>
    </lineage>
</organism>
<name>A0A6J4PHR9_9ACTN</name>
<dbReference type="EMBL" id="CADCUO010000205">
    <property type="protein sequence ID" value="CAA9413173.1"/>
    <property type="molecule type" value="Genomic_DNA"/>
</dbReference>
<proteinExistence type="predicted"/>